<dbReference type="GO" id="GO:0007498">
    <property type="term" value="P:mesoderm development"/>
    <property type="evidence" value="ECO:0007669"/>
    <property type="project" value="UniProtKB-ARBA"/>
</dbReference>
<dbReference type="InterPro" id="IPR036960">
    <property type="entry name" value="T-box_sf"/>
</dbReference>
<evidence type="ECO:0000256" key="9">
    <source>
        <dbReference type="SAM" id="MobiDB-lite"/>
    </source>
</evidence>
<dbReference type="InterPro" id="IPR008967">
    <property type="entry name" value="p53-like_TF_DNA-bd_sf"/>
</dbReference>
<dbReference type="PRINTS" id="PR00937">
    <property type="entry name" value="TBOX"/>
</dbReference>
<dbReference type="GO" id="GO:0000978">
    <property type="term" value="F:RNA polymerase II cis-regulatory region sequence-specific DNA binding"/>
    <property type="evidence" value="ECO:0007669"/>
    <property type="project" value="InterPro"/>
</dbReference>
<dbReference type="FunCoup" id="A0A6P3ETB7">
    <property type="interactions" value="921"/>
</dbReference>
<dbReference type="OrthoDB" id="7442607at2759"/>
<dbReference type="GeneID" id="101588913"/>
<dbReference type="InterPro" id="IPR046360">
    <property type="entry name" value="T-box_DNA-bd"/>
</dbReference>
<feature type="compositionally biased region" description="Basic and acidic residues" evidence="9">
    <location>
        <begin position="305"/>
        <end position="316"/>
    </location>
</feature>
<evidence type="ECO:0000256" key="6">
    <source>
        <dbReference type="ARBA" id="ARBA00023242"/>
    </source>
</evidence>
<dbReference type="Proteomes" id="UP000515203">
    <property type="component" value="Unplaced"/>
</dbReference>
<evidence type="ECO:0000259" key="10">
    <source>
        <dbReference type="PROSITE" id="PS50252"/>
    </source>
</evidence>
<organism evidence="11 12">
    <name type="scientific">Octodon degus</name>
    <name type="common">Degu</name>
    <name type="synonym">Sciurus degus</name>
    <dbReference type="NCBI Taxonomy" id="10160"/>
    <lineage>
        <taxon>Eukaryota</taxon>
        <taxon>Metazoa</taxon>
        <taxon>Chordata</taxon>
        <taxon>Craniata</taxon>
        <taxon>Vertebrata</taxon>
        <taxon>Euteleostomi</taxon>
        <taxon>Mammalia</taxon>
        <taxon>Eutheria</taxon>
        <taxon>Euarchontoglires</taxon>
        <taxon>Glires</taxon>
        <taxon>Rodentia</taxon>
        <taxon>Hystricomorpha</taxon>
        <taxon>Octodontidae</taxon>
        <taxon>Octodon</taxon>
    </lineage>
</organism>
<comment type="subcellular location">
    <subcellularLocation>
        <location evidence="1 8">Nucleus</location>
    </subcellularLocation>
</comment>
<dbReference type="FunFam" id="2.60.40.820:FF:000007">
    <property type="entry name" value="T-box transcription factor"/>
    <property type="match status" value="1"/>
</dbReference>
<keyword evidence="11" id="KW-1185">Reference proteome</keyword>
<feature type="region of interest" description="Disordered" evidence="9">
    <location>
        <begin position="392"/>
        <end position="411"/>
    </location>
</feature>
<dbReference type="GO" id="GO:0001708">
    <property type="term" value="P:cell fate specification"/>
    <property type="evidence" value="ECO:0007669"/>
    <property type="project" value="TreeGrafter"/>
</dbReference>
<dbReference type="PRINTS" id="PR00938">
    <property type="entry name" value="BRACHYURY"/>
</dbReference>
<dbReference type="InterPro" id="IPR002070">
    <property type="entry name" value="TF_Brachyury"/>
</dbReference>
<evidence type="ECO:0000313" key="12">
    <source>
        <dbReference type="RefSeq" id="XP_004623001.2"/>
    </source>
</evidence>
<evidence type="ECO:0000256" key="4">
    <source>
        <dbReference type="ARBA" id="ARBA00023125"/>
    </source>
</evidence>
<reference evidence="12" key="1">
    <citation type="submission" date="2025-08" db="UniProtKB">
        <authorList>
            <consortium name="RefSeq"/>
        </authorList>
    </citation>
    <scope>IDENTIFICATION</scope>
</reference>
<dbReference type="InterPro" id="IPR018186">
    <property type="entry name" value="TF_T-box_CS"/>
</dbReference>
<dbReference type="SMART" id="SM00425">
    <property type="entry name" value="TBOX"/>
    <property type="match status" value="1"/>
</dbReference>
<evidence type="ECO:0000256" key="2">
    <source>
        <dbReference type="ARBA" id="ARBA00022473"/>
    </source>
</evidence>
<dbReference type="PROSITE" id="PS50252">
    <property type="entry name" value="TBOX_3"/>
    <property type="match status" value="1"/>
</dbReference>
<dbReference type="GO" id="GO:0009653">
    <property type="term" value="P:anatomical structure morphogenesis"/>
    <property type="evidence" value="ECO:0007669"/>
    <property type="project" value="UniProtKB-ARBA"/>
</dbReference>
<evidence type="ECO:0000313" key="11">
    <source>
        <dbReference type="Proteomes" id="UP000515203"/>
    </source>
</evidence>
<dbReference type="InterPro" id="IPR001699">
    <property type="entry name" value="TF_T-box"/>
</dbReference>
<comment type="caution">
    <text evidence="8">Lacks conserved residue(s) required for the propagation of feature annotation.</text>
</comment>
<dbReference type="GO" id="GO:0000785">
    <property type="term" value="C:chromatin"/>
    <property type="evidence" value="ECO:0007669"/>
    <property type="project" value="TreeGrafter"/>
</dbReference>
<protein>
    <recommendedName>
        <fullName evidence="7">T-box transcription factor TBX6</fullName>
    </recommendedName>
</protein>
<evidence type="ECO:0000256" key="5">
    <source>
        <dbReference type="ARBA" id="ARBA00023163"/>
    </source>
</evidence>
<gene>
    <name evidence="12" type="primary">Tbx6</name>
</gene>
<keyword evidence="3" id="KW-0805">Transcription regulation</keyword>
<accession>A0A6P3ETB7</accession>
<evidence type="ECO:0000256" key="7">
    <source>
        <dbReference type="ARBA" id="ARBA00039527"/>
    </source>
</evidence>
<feature type="region of interest" description="Disordered" evidence="9">
    <location>
        <begin position="305"/>
        <end position="373"/>
    </location>
</feature>
<dbReference type="PANTHER" id="PTHR11267">
    <property type="entry name" value="T-BOX PROTEIN-RELATED"/>
    <property type="match status" value="1"/>
</dbReference>
<sequence>MVVWGAPINFWDLVEALGDSRQRDLRGQQDYNMYHPRELYPSLGTGYRLGPPQSGADSSFPTALAEGYRYPDLDTPKLDCYLSGIETAPRTLAAPPPLPLLPPTLGTEPALPAPEALHSLPGVSLSLENQELWKEFSAVGTEMIITKAGRRMFPACRVSVTGLDPEARYLFLLDVVPVDGARYRWQGRRWEPSGKAEPRLPDRVYIHPDSPATGAHWMRQPVSFHRVKLTNSTLDPHGHLILHSMHKYQPRIHLVRAAQLCSQHWGGVASFRFPETTFISVTAYQNPRITQLKIAANPFAKGFRENGRNCKRERDARVKRKLRSSDPVATEAYGSGDTPGGPCDSTLGGDIRESDPEQAPAPGEAAPAAAPPCSGPSAEAYLLHPAAFHGATGHLPTRNPSFPEAPESGRPAPYSAAFLELQPGAGSSGYPAAPPAAPFAPHFLQGSPFPLPYPGPGGYLDMGSKPMY</sequence>
<name>A0A6P3ETB7_OCTDE</name>
<dbReference type="PANTHER" id="PTHR11267:SF100">
    <property type="entry name" value="T-BOX TRANSCRIPTION FACTOR TBX6"/>
    <property type="match status" value="1"/>
</dbReference>
<dbReference type="SUPFAM" id="SSF49417">
    <property type="entry name" value="p53-like transcription factors"/>
    <property type="match status" value="1"/>
</dbReference>
<dbReference type="RefSeq" id="XP_004623001.2">
    <property type="nucleotide sequence ID" value="XM_004622944.2"/>
</dbReference>
<dbReference type="GO" id="GO:0045893">
    <property type="term" value="P:positive regulation of DNA-templated transcription"/>
    <property type="evidence" value="ECO:0007669"/>
    <property type="project" value="InterPro"/>
</dbReference>
<dbReference type="PROSITE" id="PS01264">
    <property type="entry name" value="TBOX_2"/>
    <property type="match status" value="1"/>
</dbReference>
<evidence type="ECO:0000256" key="3">
    <source>
        <dbReference type="ARBA" id="ARBA00023015"/>
    </source>
</evidence>
<feature type="domain" description="T-box" evidence="10">
    <location>
        <begin position="127"/>
        <end position="305"/>
    </location>
</feature>
<dbReference type="GO" id="GO:0005634">
    <property type="term" value="C:nucleus"/>
    <property type="evidence" value="ECO:0007669"/>
    <property type="project" value="UniProtKB-SubCell"/>
</dbReference>
<dbReference type="PROSITE" id="PS01283">
    <property type="entry name" value="TBOX_1"/>
    <property type="match status" value="1"/>
</dbReference>
<dbReference type="AlphaFoldDB" id="A0A6P3ETB7"/>
<keyword evidence="4 8" id="KW-0238">DNA-binding</keyword>
<dbReference type="GO" id="GO:0000981">
    <property type="term" value="F:DNA-binding transcription factor activity, RNA polymerase II-specific"/>
    <property type="evidence" value="ECO:0007669"/>
    <property type="project" value="TreeGrafter"/>
</dbReference>
<keyword evidence="6 8" id="KW-0539">Nucleus</keyword>
<dbReference type="Gene3D" id="2.60.40.820">
    <property type="entry name" value="Transcription factor, T-box"/>
    <property type="match status" value="1"/>
</dbReference>
<dbReference type="Pfam" id="PF00907">
    <property type="entry name" value="T-box"/>
    <property type="match status" value="1"/>
</dbReference>
<dbReference type="InParanoid" id="A0A6P3ETB7"/>
<proteinExistence type="predicted"/>
<evidence type="ECO:0000256" key="8">
    <source>
        <dbReference type="PROSITE-ProRule" id="PRU00201"/>
    </source>
</evidence>
<keyword evidence="5" id="KW-0804">Transcription</keyword>
<evidence type="ECO:0000256" key="1">
    <source>
        <dbReference type="ARBA" id="ARBA00004123"/>
    </source>
</evidence>
<dbReference type="CTD" id="6911"/>
<keyword evidence="2" id="KW-0217">Developmental protein</keyword>